<dbReference type="SMART" id="SM00563">
    <property type="entry name" value="PlsC"/>
    <property type="match status" value="1"/>
</dbReference>
<accession>A0A0G0NK05</accession>
<dbReference type="PANTHER" id="PTHR10434">
    <property type="entry name" value="1-ACYL-SN-GLYCEROL-3-PHOSPHATE ACYLTRANSFERASE"/>
    <property type="match status" value="1"/>
</dbReference>
<gene>
    <name evidence="4" type="ORF">UT40_C0024G0014</name>
</gene>
<proteinExistence type="predicted"/>
<name>A0A0G0NK05_9BACT</name>
<dbReference type="Proteomes" id="UP000034690">
    <property type="component" value="Unassembled WGS sequence"/>
</dbReference>
<feature type="domain" description="Phospholipid/glycerol acyltransferase" evidence="3">
    <location>
        <begin position="49"/>
        <end position="170"/>
    </location>
</feature>
<keyword evidence="2 4" id="KW-0012">Acyltransferase</keyword>
<dbReference type="GO" id="GO:0006654">
    <property type="term" value="P:phosphatidic acid biosynthetic process"/>
    <property type="evidence" value="ECO:0007669"/>
    <property type="project" value="TreeGrafter"/>
</dbReference>
<dbReference type="AlphaFoldDB" id="A0A0G0NK05"/>
<dbReference type="GO" id="GO:0003841">
    <property type="term" value="F:1-acylglycerol-3-phosphate O-acyltransferase activity"/>
    <property type="evidence" value="ECO:0007669"/>
    <property type="project" value="TreeGrafter"/>
</dbReference>
<keyword evidence="1 4" id="KW-0808">Transferase</keyword>
<dbReference type="PANTHER" id="PTHR10434:SF40">
    <property type="entry name" value="1-ACYL-SN-GLYCEROL-3-PHOSPHATE ACYLTRANSFERASE"/>
    <property type="match status" value="1"/>
</dbReference>
<dbReference type="SUPFAM" id="SSF69593">
    <property type="entry name" value="Glycerol-3-phosphate (1)-acyltransferase"/>
    <property type="match status" value="1"/>
</dbReference>
<comment type="caution">
    <text evidence="4">The sequence shown here is derived from an EMBL/GenBank/DDBJ whole genome shotgun (WGS) entry which is preliminary data.</text>
</comment>
<dbReference type="Pfam" id="PF01553">
    <property type="entry name" value="Acyltransferase"/>
    <property type="match status" value="1"/>
</dbReference>
<evidence type="ECO:0000313" key="4">
    <source>
        <dbReference type="EMBL" id="KKR13121.1"/>
    </source>
</evidence>
<reference evidence="4 5" key="1">
    <citation type="journal article" date="2015" name="Nature">
        <title>rRNA introns, odd ribosomes, and small enigmatic genomes across a large radiation of phyla.</title>
        <authorList>
            <person name="Brown C.T."/>
            <person name="Hug L.A."/>
            <person name="Thomas B.C."/>
            <person name="Sharon I."/>
            <person name="Castelle C.J."/>
            <person name="Singh A."/>
            <person name="Wilkins M.J."/>
            <person name="Williams K.H."/>
            <person name="Banfield J.F."/>
        </authorList>
    </citation>
    <scope>NUCLEOTIDE SEQUENCE [LARGE SCALE GENOMIC DNA]</scope>
</reference>
<evidence type="ECO:0000259" key="3">
    <source>
        <dbReference type="SMART" id="SM00563"/>
    </source>
</evidence>
<organism evidence="4 5">
    <name type="scientific">Candidatus Woesebacteria bacterium GW2011_GWA1_39_21b</name>
    <dbReference type="NCBI Taxonomy" id="1618551"/>
    <lineage>
        <taxon>Bacteria</taxon>
        <taxon>Candidatus Woeseibacteriota</taxon>
    </lineage>
</organism>
<dbReference type="EMBL" id="LBWQ01000024">
    <property type="protein sequence ID" value="KKR13121.1"/>
    <property type="molecule type" value="Genomic_DNA"/>
</dbReference>
<dbReference type="CDD" id="cd07989">
    <property type="entry name" value="LPLAT_AGPAT-like"/>
    <property type="match status" value="1"/>
</dbReference>
<sequence length="229" mass="26204">MSAENKVGIFGNGPTIELVRDVLSTPLHVFKYEIFGQENLDIIKTSPSILYFFPHSSHLDPFSIRFASPRGIREYEVFPAAKDYWYRNELMTIAHSLVLNTYPMERQNTNGILESMEMSRRFLDAGYSLVIAPEGTRTSLPLEERELHHGASDLALQGGYPIIPIRLKGFEKILPKGHNIPKLLNGLHRDHVSVIFGKQISVPRVGKYSYRRMERQSLTHLLRGKLLEM</sequence>
<evidence type="ECO:0000256" key="2">
    <source>
        <dbReference type="ARBA" id="ARBA00023315"/>
    </source>
</evidence>
<evidence type="ECO:0000256" key="1">
    <source>
        <dbReference type="ARBA" id="ARBA00022679"/>
    </source>
</evidence>
<dbReference type="InterPro" id="IPR002123">
    <property type="entry name" value="Plipid/glycerol_acylTrfase"/>
</dbReference>
<evidence type="ECO:0000313" key="5">
    <source>
        <dbReference type="Proteomes" id="UP000034690"/>
    </source>
</evidence>
<protein>
    <submittedName>
        <fullName evidence="4">Phospholipid/glycerol acyltransferase</fullName>
    </submittedName>
</protein>